<accession>A0A0F9EXJ7</accession>
<sequence length="268" mass="29373">MSAPSALAGVRRVASARNTAQRKVRVVMASDPYCGRCHTWMKVRFVVHGEVQEWYCECPMGQAMGKDPSCHNASHDHHDPQSPIVLGRKSIQRAEDIADGIIKVGEGECTCGLDVYKAPEQHAEVCPIWVAAFTVADSQPTFGFAESGGPTDRPGGEFEAMPTGVYSAADGGPDNEGTICGHERLDGRCNFWGCPIRLANQAAEEARPREEVIREDAAAEEHKYHVAVFDNGTGEMLGWRPLRDPKIDEETRAELDAILRKANEKVED</sequence>
<dbReference type="AlphaFoldDB" id="A0A0F9EXJ7"/>
<proteinExistence type="predicted"/>
<evidence type="ECO:0000313" key="1">
    <source>
        <dbReference type="EMBL" id="KKL28568.1"/>
    </source>
</evidence>
<organism evidence="1">
    <name type="scientific">marine sediment metagenome</name>
    <dbReference type="NCBI Taxonomy" id="412755"/>
    <lineage>
        <taxon>unclassified sequences</taxon>
        <taxon>metagenomes</taxon>
        <taxon>ecological metagenomes</taxon>
    </lineage>
</organism>
<dbReference type="EMBL" id="LAZR01035049">
    <property type="protein sequence ID" value="KKL28568.1"/>
    <property type="molecule type" value="Genomic_DNA"/>
</dbReference>
<comment type="caution">
    <text evidence="1">The sequence shown here is derived from an EMBL/GenBank/DDBJ whole genome shotgun (WGS) entry which is preliminary data.</text>
</comment>
<name>A0A0F9EXJ7_9ZZZZ</name>
<protein>
    <submittedName>
        <fullName evidence="1">Uncharacterized protein</fullName>
    </submittedName>
</protein>
<gene>
    <name evidence="1" type="ORF">LCGC14_2373830</name>
</gene>
<reference evidence="1" key="1">
    <citation type="journal article" date="2015" name="Nature">
        <title>Complex archaea that bridge the gap between prokaryotes and eukaryotes.</title>
        <authorList>
            <person name="Spang A."/>
            <person name="Saw J.H."/>
            <person name="Jorgensen S.L."/>
            <person name="Zaremba-Niedzwiedzka K."/>
            <person name="Martijn J."/>
            <person name="Lind A.E."/>
            <person name="van Eijk R."/>
            <person name="Schleper C."/>
            <person name="Guy L."/>
            <person name="Ettema T.J."/>
        </authorList>
    </citation>
    <scope>NUCLEOTIDE SEQUENCE</scope>
</reference>